<name>A0A2J6QKZ2_9HELO</name>
<protein>
    <submittedName>
        <fullName evidence="1">Uncharacterized protein</fullName>
    </submittedName>
</protein>
<evidence type="ECO:0000313" key="2">
    <source>
        <dbReference type="Proteomes" id="UP000235672"/>
    </source>
</evidence>
<keyword evidence="2" id="KW-1185">Reference proteome</keyword>
<dbReference type="OrthoDB" id="5311240at2759"/>
<dbReference type="EMBL" id="KZ613467">
    <property type="protein sequence ID" value="PMD26938.1"/>
    <property type="molecule type" value="Genomic_DNA"/>
</dbReference>
<proteinExistence type="predicted"/>
<organism evidence="1 2">
    <name type="scientific">Hyaloscypha hepaticicola</name>
    <dbReference type="NCBI Taxonomy" id="2082293"/>
    <lineage>
        <taxon>Eukaryota</taxon>
        <taxon>Fungi</taxon>
        <taxon>Dikarya</taxon>
        <taxon>Ascomycota</taxon>
        <taxon>Pezizomycotina</taxon>
        <taxon>Leotiomycetes</taxon>
        <taxon>Helotiales</taxon>
        <taxon>Hyaloscyphaceae</taxon>
        <taxon>Hyaloscypha</taxon>
    </lineage>
</organism>
<reference evidence="1 2" key="1">
    <citation type="submission" date="2016-05" db="EMBL/GenBank/DDBJ databases">
        <title>A degradative enzymes factory behind the ericoid mycorrhizal symbiosis.</title>
        <authorList>
            <consortium name="DOE Joint Genome Institute"/>
            <person name="Martino E."/>
            <person name="Morin E."/>
            <person name="Grelet G."/>
            <person name="Kuo A."/>
            <person name="Kohler A."/>
            <person name="Daghino S."/>
            <person name="Barry K."/>
            <person name="Choi C."/>
            <person name="Cichocki N."/>
            <person name="Clum A."/>
            <person name="Copeland A."/>
            <person name="Hainaut M."/>
            <person name="Haridas S."/>
            <person name="Labutti K."/>
            <person name="Lindquist E."/>
            <person name="Lipzen A."/>
            <person name="Khouja H.-R."/>
            <person name="Murat C."/>
            <person name="Ohm R."/>
            <person name="Olson A."/>
            <person name="Spatafora J."/>
            <person name="Veneault-Fourrey C."/>
            <person name="Henrissat B."/>
            <person name="Grigoriev I."/>
            <person name="Martin F."/>
            <person name="Perotto S."/>
        </authorList>
    </citation>
    <scope>NUCLEOTIDE SEQUENCE [LARGE SCALE GENOMIC DNA]</scope>
    <source>
        <strain evidence="1 2">UAMH 7357</strain>
    </source>
</reference>
<gene>
    <name evidence="1" type="ORF">NA56DRAFT_641568</name>
</gene>
<dbReference type="Proteomes" id="UP000235672">
    <property type="component" value="Unassembled WGS sequence"/>
</dbReference>
<sequence length="736" mass="80835">MTSPQLQWELSRSLDSSLSVTRGVIQASTSDNVQTLALLACERFGATLAICPETCRKVEAQIIRLQTPTSAVVSFLSAVVGYSKDDCASQLARSLAGVQFIALATTLLTIGSSYHAGEALAHMLRISAADKTLLPPARHLKDLLAIIEHKCIPLKFPDMVSGWSKILLDSAPTTPEDRTFWKADYFVPNAEGIGGLVDAFRQLSRVGNATSITLKTAGCTAWVAAFTQWCLGVPPSTYLDNGRAILVQPKSNVTIIAIKDTKGCSSLEIAVHRSMGNPSDLITADLSGKAWSGLLSIEAYGQLLLRQYDFDFGTAHRAVTQSLPYAMKQIVTMLRLSALKRFDRSVELRYWHHNIQKPDGYPEVPEEAARFAAYPFPKDVAISHILFRMPGIPDSPASNKLPPLEEGLMITDLPLVRLHLEGVRRGCICRTCSSTGIMFEACKIVEFMIKLSEFVAEVLLLSLFESPEALLVYNGNHRTSDFSYATRQILTTGKPNTVPLRNVLQAALSIVGHNVADDLKRDVWVLSCYRGQAVYPKLFETHRIQDPGYLTLSWAPGLLRYDGEAYSKAIGDRGAGQTLDYPRPNDMATKAVNQLINLVPDQRLVWRVVREDGFLRINVGVEVDGAWMSMIHSPLTMLMNLPSALVTCPCPHSADEPLKTPDKWCQYTEPSQPLGSSALAKDSNFISVVAAEGNEGLRMYALGFYDSPFPLVIRNGSCIACCLEICRMAGYRAIIC</sequence>
<dbReference type="AlphaFoldDB" id="A0A2J6QKZ2"/>
<evidence type="ECO:0000313" key="1">
    <source>
        <dbReference type="EMBL" id="PMD26938.1"/>
    </source>
</evidence>
<accession>A0A2J6QKZ2</accession>